<dbReference type="SUPFAM" id="SSF46689">
    <property type="entry name" value="Homeodomain-like"/>
    <property type="match status" value="2"/>
</dbReference>
<reference evidence="5 6" key="1">
    <citation type="submission" date="2024-10" db="EMBL/GenBank/DDBJ databases">
        <title>The Natural Products Discovery Center: Release of the First 8490 Sequenced Strains for Exploring Actinobacteria Biosynthetic Diversity.</title>
        <authorList>
            <person name="Kalkreuter E."/>
            <person name="Kautsar S.A."/>
            <person name="Yang D."/>
            <person name="Bader C.D."/>
            <person name="Teijaro C.N."/>
            <person name="Fluegel L."/>
            <person name="Davis C.M."/>
            <person name="Simpson J.R."/>
            <person name="Lauterbach L."/>
            <person name="Steele A.D."/>
            <person name="Gui C."/>
            <person name="Meng S."/>
            <person name="Li G."/>
            <person name="Viehrig K."/>
            <person name="Ye F."/>
            <person name="Su P."/>
            <person name="Kiefer A.F."/>
            <person name="Nichols A."/>
            <person name="Cepeda A.J."/>
            <person name="Yan W."/>
            <person name="Fan B."/>
            <person name="Jiang Y."/>
            <person name="Adhikari A."/>
            <person name="Zheng C.-J."/>
            <person name="Schuster L."/>
            <person name="Cowan T.M."/>
            <person name="Smanski M.J."/>
            <person name="Chevrette M.G."/>
            <person name="De Carvalho L.P.S."/>
            <person name="Shen B."/>
        </authorList>
    </citation>
    <scope>NUCLEOTIDE SEQUENCE [LARGE SCALE GENOMIC DNA]</scope>
    <source>
        <strain evidence="5 6">NPDC000087</strain>
    </source>
</reference>
<keyword evidence="1" id="KW-0805">Transcription regulation</keyword>
<dbReference type="Proteomes" id="UP001602245">
    <property type="component" value="Unassembled WGS sequence"/>
</dbReference>
<evidence type="ECO:0000259" key="4">
    <source>
        <dbReference type="PROSITE" id="PS01124"/>
    </source>
</evidence>
<organism evidence="5 6">
    <name type="scientific">Paractinoplanes globisporus</name>
    <dbReference type="NCBI Taxonomy" id="113565"/>
    <lineage>
        <taxon>Bacteria</taxon>
        <taxon>Bacillati</taxon>
        <taxon>Actinomycetota</taxon>
        <taxon>Actinomycetes</taxon>
        <taxon>Micromonosporales</taxon>
        <taxon>Micromonosporaceae</taxon>
        <taxon>Paractinoplanes</taxon>
    </lineage>
</organism>
<gene>
    <name evidence="5" type="ORF">ACFY35_41355</name>
</gene>
<feature type="domain" description="HTH araC/xylS-type" evidence="4">
    <location>
        <begin position="192"/>
        <end position="290"/>
    </location>
</feature>
<evidence type="ECO:0000256" key="3">
    <source>
        <dbReference type="ARBA" id="ARBA00023163"/>
    </source>
</evidence>
<protein>
    <submittedName>
        <fullName evidence="5">AraC family transcriptional regulator</fullName>
    </submittedName>
</protein>
<evidence type="ECO:0000313" key="5">
    <source>
        <dbReference type="EMBL" id="MFF5295920.1"/>
    </source>
</evidence>
<proteinExistence type="predicted"/>
<dbReference type="InterPro" id="IPR037923">
    <property type="entry name" value="HTH-like"/>
</dbReference>
<dbReference type="Pfam" id="PF02311">
    <property type="entry name" value="AraC_binding"/>
    <property type="match status" value="1"/>
</dbReference>
<dbReference type="EMBL" id="JBIAZU010000008">
    <property type="protein sequence ID" value="MFF5295920.1"/>
    <property type="molecule type" value="Genomic_DNA"/>
</dbReference>
<keyword evidence="3" id="KW-0804">Transcription</keyword>
<keyword evidence="6" id="KW-1185">Reference proteome</keyword>
<evidence type="ECO:0000256" key="2">
    <source>
        <dbReference type="ARBA" id="ARBA00023125"/>
    </source>
</evidence>
<dbReference type="SUPFAM" id="SSF51215">
    <property type="entry name" value="Regulatory protein AraC"/>
    <property type="match status" value="1"/>
</dbReference>
<dbReference type="InterPro" id="IPR003313">
    <property type="entry name" value="AraC-bd"/>
</dbReference>
<name>A0ABW6WTS8_9ACTN</name>
<sequence>MDVDVFPVEQTRTLLHIIDGSLAFAGHYVHEDSHPIHTHSFVEIAVVIGGEGAQRSLAGRKQLRVGDVLMLRPGVWHGYEDCRGLDLYNCGFSIELLRRELAWTREDPQLGHLLWTGPYAEQRRGILTGHLAGPAYRECVEHLERLHDLREVPVATHRGDLIGRLTLFLSCLARAIAPAGAEGSVEIHPAVLEAMRMLEERPAYHWTLTSLAAELHLAPGYLVRLFKSATGLPPMAYLSRHRVELAANRLLHTDHPINRIGESVGWPDQNYFARRFKSHYGLSASTYRARFTRRLGLPKA</sequence>
<dbReference type="InterPro" id="IPR009057">
    <property type="entry name" value="Homeodomain-like_sf"/>
</dbReference>
<dbReference type="InterPro" id="IPR018060">
    <property type="entry name" value="HTH_AraC"/>
</dbReference>
<dbReference type="Pfam" id="PF12833">
    <property type="entry name" value="HTH_18"/>
    <property type="match status" value="1"/>
</dbReference>
<dbReference type="Gene3D" id="2.60.120.10">
    <property type="entry name" value="Jelly Rolls"/>
    <property type="match status" value="1"/>
</dbReference>
<dbReference type="PANTHER" id="PTHR43280:SF11">
    <property type="entry name" value="RCS-SPECIFIC HTH-TYPE TRANSCRIPTIONAL ACTIVATOR RCLR"/>
    <property type="match status" value="1"/>
</dbReference>
<dbReference type="Gene3D" id="1.10.10.60">
    <property type="entry name" value="Homeodomain-like"/>
    <property type="match status" value="2"/>
</dbReference>
<keyword evidence="2" id="KW-0238">DNA-binding</keyword>
<dbReference type="PROSITE" id="PS01124">
    <property type="entry name" value="HTH_ARAC_FAMILY_2"/>
    <property type="match status" value="1"/>
</dbReference>
<comment type="caution">
    <text evidence="5">The sequence shown here is derived from an EMBL/GenBank/DDBJ whole genome shotgun (WGS) entry which is preliminary data.</text>
</comment>
<evidence type="ECO:0000313" key="6">
    <source>
        <dbReference type="Proteomes" id="UP001602245"/>
    </source>
</evidence>
<dbReference type="RefSeq" id="WP_020516121.1">
    <property type="nucleotide sequence ID" value="NZ_JBIAZU010000008.1"/>
</dbReference>
<dbReference type="InterPro" id="IPR014710">
    <property type="entry name" value="RmlC-like_jellyroll"/>
</dbReference>
<accession>A0ABW6WTS8</accession>
<dbReference type="PANTHER" id="PTHR43280">
    <property type="entry name" value="ARAC-FAMILY TRANSCRIPTIONAL REGULATOR"/>
    <property type="match status" value="1"/>
</dbReference>
<dbReference type="SMART" id="SM00342">
    <property type="entry name" value="HTH_ARAC"/>
    <property type="match status" value="1"/>
</dbReference>
<evidence type="ECO:0000256" key="1">
    <source>
        <dbReference type="ARBA" id="ARBA00023015"/>
    </source>
</evidence>